<dbReference type="Gene3D" id="3.10.28.20">
    <property type="entry name" value="Acetamidase/Formamidase-like domains"/>
    <property type="match status" value="1"/>
</dbReference>
<dbReference type="InterPro" id="IPR051043">
    <property type="entry name" value="Sulfatase_Mod_Factor_Kinase"/>
</dbReference>
<dbReference type="Gene3D" id="3.90.1580.10">
    <property type="entry name" value="paralog of FGE (formylglycine-generating enzyme)"/>
    <property type="match status" value="1"/>
</dbReference>
<dbReference type="EMBL" id="LPWH01000003">
    <property type="protein sequence ID" value="POR05317.1"/>
    <property type="molecule type" value="Genomic_DNA"/>
</dbReference>
<keyword evidence="3" id="KW-1185">Reference proteome</keyword>
<gene>
    <name evidence="2" type="ORF">AU468_01155</name>
</gene>
<evidence type="ECO:0000313" key="3">
    <source>
        <dbReference type="Proteomes" id="UP000237350"/>
    </source>
</evidence>
<dbReference type="PANTHER" id="PTHR23150">
    <property type="entry name" value="SULFATASE MODIFYING FACTOR 1, 2"/>
    <property type="match status" value="1"/>
</dbReference>
<dbReference type="InterPro" id="IPR005532">
    <property type="entry name" value="SUMF_dom"/>
</dbReference>
<dbReference type="InterPro" id="IPR016187">
    <property type="entry name" value="CTDL_fold"/>
</dbReference>
<dbReference type="GO" id="GO:0120147">
    <property type="term" value="F:formylglycine-generating oxidase activity"/>
    <property type="evidence" value="ECO:0007669"/>
    <property type="project" value="TreeGrafter"/>
</dbReference>
<proteinExistence type="predicted"/>
<comment type="caution">
    <text evidence="2">The sequence shown here is derived from an EMBL/GenBank/DDBJ whole genome shotgun (WGS) entry which is preliminary data.</text>
</comment>
<reference evidence="3" key="1">
    <citation type="submission" date="2015-12" db="EMBL/GenBank/DDBJ databases">
        <authorList>
            <person name="Lodha T.D."/>
            <person name="Chintalapati S."/>
            <person name="Chintalapati V.R."/>
            <person name="Sravanthi T."/>
        </authorList>
    </citation>
    <scope>NUCLEOTIDE SEQUENCE [LARGE SCALE GENOMIC DNA]</scope>
    <source>
        <strain evidence="3">JC133</strain>
    </source>
</reference>
<organism evidence="2 3">
    <name type="scientific">Alkalispirochaeta sphaeroplastigenens</name>
    <dbReference type="NCBI Taxonomy" id="1187066"/>
    <lineage>
        <taxon>Bacteria</taxon>
        <taxon>Pseudomonadati</taxon>
        <taxon>Spirochaetota</taxon>
        <taxon>Spirochaetia</taxon>
        <taxon>Spirochaetales</taxon>
        <taxon>Spirochaetaceae</taxon>
        <taxon>Alkalispirochaeta</taxon>
    </lineage>
</organism>
<name>A0A2S4K0N0_9SPIO</name>
<dbReference type="Pfam" id="PF03781">
    <property type="entry name" value="FGE-sulfatase"/>
    <property type="match status" value="1"/>
</dbReference>
<evidence type="ECO:0000259" key="1">
    <source>
        <dbReference type="Pfam" id="PF03781"/>
    </source>
</evidence>
<dbReference type="Proteomes" id="UP000237350">
    <property type="component" value="Unassembled WGS sequence"/>
</dbReference>
<dbReference type="SUPFAM" id="SSF56436">
    <property type="entry name" value="C-type lectin-like"/>
    <property type="match status" value="1"/>
</dbReference>
<feature type="domain" description="Sulfatase-modifying factor enzyme-like" evidence="1">
    <location>
        <begin position="236"/>
        <end position="490"/>
    </location>
</feature>
<dbReference type="PANTHER" id="PTHR23150:SF19">
    <property type="entry name" value="FORMYLGLYCINE-GENERATING ENZYME"/>
    <property type="match status" value="1"/>
</dbReference>
<sequence>MNNRAPSGSSLRAWFPPARAGRVSLATACLVATVLFLVACASTSEAPGTQEEPRPEAQLTRVARESYPSWVEAPPREDSQEEYFFGLGSGTSQAAAQERASQDIGLQVSRAMRSHLSLRTRDPQRFFLDISDHFLHPQALSGELALYSPRVREHHQDSAGNHWVLAATRTDALLDVAEAILWSYRQPFGFSRETLKEILAELETTLTRRDQWVLEAEQPWVSPLGFSFREVPAGTFLRDGSPAGETRISRPFLMGTVPVTQEQFTLIMGVNPSHFSDAPDSGRLPVEQVSWYDAVAFANKLSIAEGLDPLYRVEGVNFETLTYQDIPLAPHEAWDALTVDWFGDGYRLPTEMEWMWAALGADALNPRKVNSQGSGQRFAGERGAPDEGGAMADHAWFNSNSGGTPRPVGTRLPNQLGLHDMSGNVWEWTHDFWGPLPPNPLEDYHNQEPSPLRTLRGGGWMSLSVNLAVANRSEGVPHFRYYGYGLRLVRP</sequence>
<accession>A0A2S4K0N0</accession>
<dbReference type="AlphaFoldDB" id="A0A2S4K0N0"/>
<evidence type="ECO:0000313" key="2">
    <source>
        <dbReference type="EMBL" id="POR05317.1"/>
    </source>
</evidence>
<protein>
    <recommendedName>
        <fullName evidence="1">Sulfatase-modifying factor enzyme-like domain-containing protein</fullName>
    </recommendedName>
</protein>
<dbReference type="InterPro" id="IPR042095">
    <property type="entry name" value="SUMF_sf"/>
</dbReference>